<protein>
    <submittedName>
        <fullName evidence="1">Uncharacterized protein</fullName>
    </submittedName>
</protein>
<organism evidence="1 2">
    <name type="scientific">Candidatus Kuenenbacteria bacterium CG2_30_39_24</name>
    <dbReference type="NCBI Taxonomy" id="1805236"/>
    <lineage>
        <taxon>Bacteria</taxon>
        <taxon>Candidatus Kueneniibacteriota</taxon>
    </lineage>
</organism>
<dbReference type="EMBL" id="MNYR01000010">
    <property type="protein sequence ID" value="OIP56634.1"/>
    <property type="molecule type" value="Genomic_DNA"/>
</dbReference>
<dbReference type="Proteomes" id="UP000183922">
    <property type="component" value="Unassembled WGS sequence"/>
</dbReference>
<evidence type="ECO:0000313" key="2">
    <source>
        <dbReference type="Proteomes" id="UP000183922"/>
    </source>
</evidence>
<name>A0A1J5FGK5_9BACT</name>
<gene>
    <name evidence="1" type="ORF">AUK13_00600</name>
</gene>
<dbReference type="STRING" id="1805236.AUK13_00600"/>
<evidence type="ECO:0000313" key="1">
    <source>
        <dbReference type="EMBL" id="OIP56634.1"/>
    </source>
</evidence>
<accession>A0A1J5FGK5</accession>
<reference evidence="1 2" key="1">
    <citation type="journal article" date="2016" name="Environ. Microbiol.">
        <title>Genomic resolution of a cold subsurface aquifer community provides metabolic insights for novel microbes adapted to high CO concentrations.</title>
        <authorList>
            <person name="Probst A.J."/>
            <person name="Castelle C.J."/>
            <person name="Singh A."/>
            <person name="Brown C.T."/>
            <person name="Anantharaman K."/>
            <person name="Sharon I."/>
            <person name="Hug L.A."/>
            <person name="Burstein D."/>
            <person name="Emerson J.B."/>
            <person name="Thomas B.C."/>
            <person name="Banfield J.F."/>
        </authorList>
    </citation>
    <scope>NUCLEOTIDE SEQUENCE [LARGE SCALE GENOMIC DNA]</scope>
    <source>
        <strain evidence="1">CG2_30_39_24</strain>
    </source>
</reference>
<comment type="caution">
    <text evidence="1">The sequence shown here is derived from an EMBL/GenBank/DDBJ whole genome shotgun (WGS) entry which is preliminary data.</text>
</comment>
<proteinExistence type="predicted"/>
<dbReference type="AlphaFoldDB" id="A0A1J5FGK5"/>
<sequence>MAETTFTDLSAYTVNENGPDSIDISELLKLAEFKTEQEAIEQFKNSIQDEQNAEVFSHSSSHEQALVALVYFLPYEERQKIRANPSGKDTYLLLQLLLLGEQYTGIPHIEKTDRKPMYKL</sequence>